<dbReference type="InterPro" id="IPR054767">
    <property type="entry name" value="Cas10-Cmr2_palm2"/>
</dbReference>
<dbReference type="OrthoDB" id="9758700at2"/>
<keyword evidence="1" id="KW-0547">Nucleotide-binding</keyword>
<dbReference type="InterPro" id="IPR038242">
    <property type="entry name" value="Cmr2_N"/>
</dbReference>
<evidence type="ECO:0000259" key="3">
    <source>
        <dbReference type="PROSITE" id="PS50887"/>
    </source>
</evidence>
<dbReference type="NCBIfam" id="TIGR02577">
    <property type="entry name" value="cas_TM1794_Cmr2"/>
    <property type="match status" value="1"/>
</dbReference>
<dbReference type="AlphaFoldDB" id="A0A517QHN5"/>
<keyword evidence="5" id="KW-1185">Reference proteome</keyword>
<proteinExistence type="predicted"/>
<sequence>MAEQTRLQLTIGPVQTFVAQSRRTRDLWASSYLLSHLAGVAMRAIEDADGRIVLPYRGQHDNEAKEESQSRTRHGRWPNRFVADVEDGKAAAAAAAAKQAIDETWKAIADSVWKKCFGEQASAQTKATWERQIGNFWEISWVISPADSSNLFDPLAQRKNWRTTPVTAEPGDHCTMMGDFQELSGFIRSKERKNQDKFWEQLREKLGGRHLGKDERLCAIALIKRMFPLVAETVIGADLQAANWPSTPYIAAIPWLGKVGASNPDAAKDYATRIRDQVERPLGEKNAEIRSLSSIPNVGDFFQLDGNFFHETALANAKDMPLGLSEADEARVRGELLTKLNELYRTVQSRPSSFYALLLMDGDSMGGLLSEAREKSSESEQAVTRALGQFADQVPKTVCEHDGVTIYCGGDDVLAMLPVPNALRCATALSDLYQQSFNNVCDSGVAKEATISAAVVYCPFRAPLREVLSSAHHLLDDVAKDQTGRDSLAIAVMKSSGLAAQWSAPWKEIRKDNQTILDLLAEHLRGTGDRPSELSSGFLYQIRERFARLTDQPLSKPGSFGHLPEGIDLEVLLRAEYLRVSNLHGQINEQTDSPSEAGNDLLGLLTTVCRRIYRDKDKQTHINELSLGMDGPLVVRFLASEGEETTR</sequence>
<evidence type="ECO:0000256" key="2">
    <source>
        <dbReference type="ARBA" id="ARBA00023118"/>
    </source>
</evidence>
<dbReference type="RefSeq" id="WP_145195498.1">
    <property type="nucleotide sequence ID" value="NZ_CP036267.1"/>
</dbReference>
<name>A0A517QHN5_9PLAN</name>
<keyword evidence="2" id="KW-0051">Antiviral defense</keyword>
<evidence type="ECO:0000256" key="1">
    <source>
        <dbReference type="ARBA" id="ARBA00022741"/>
    </source>
</evidence>
<organism evidence="4 5">
    <name type="scientific">Thalassoglobus polymorphus</name>
    <dbReference type="NCBI Taxonomy" id="2527994"/>
    <lineage>
        <taxon>Bacteria</taxon>
        <taxon>Pseudomonadati</taxon>
        <taxon>Planctomycetota</taxon>
        <taxon>Planctomycetia</taxon>
        <taxon>Planctomycetales</taxon>
        <taxon>Planctomycetaceae</taxon>
        <taxon>Thalassoglobus</taxon>
    </lineage>
</organism>
<dbReference type="PROSITE" id="PS50887">
    <property type="entry name" value="GGDEF"/>
    <property type="match status" value="1"/>
</dbReference>
<evidence type="ECO:0000313" key="4">
    <source>
        <dbReference type="EMBL" id="QDT31139.1"/>
    </source>
</evidence>
<dbReference type="Pfam" id="PF22335">
    <property type="entry name" value="Cas10-Cmr2_palm2"/>
    <property type="match status" value="1"/>
</dbReference>
<dbReference type="GO" id="GO:0051607">
    <property type="term" value="P:defense response to virus"/>
    <property type="evidence" value="ECO:0007669"/>
    <property type="project" value="UniProtKB-KW"/>
</dbReference>
<dbReference type="KEGG" id="tpol:Mal48_03700"/>
<evidence type="ECO:0000313" key="5">
    <source>
        <dbReference type="Proteomes" id="UP000315724"/>
    </source>
</evidence>
<dbReference type="EMBL" id="CP036267">
    <property type="protein sequence ID" value="QDT31139.1"/>
    <property type="molecule type" value="Genomic_DNA"/>
</dbReference>
<accession>A0A517QHN5</accession>
<dbReference type="GO" id="GO:0000166">
    <property type="term" value="F:nucleotide binding"/>
    <property type="evidence" value="ECO:0007669"/>
    <property type="project" value="UniProtKB-KW"/>
</dbReference>
<reference evidence="4 5" key="1">
    <citation type="submission" date="2019-02" db="EMBL/GenBank/DDBJ databases">
        <title>Deep-cultivation of Planctomycetes and their phenomic and genomic characterization uncovers novel biology.</title>
        <authorList>
            <person name="Wiegand S."/>
            <person name="Jogler M."/>
            <person name="Boedeker C."/>
            <person name="Pinto D."/>
            <person name="Vollmers J."/>
            <person name="Rivas-Marin E."/>
            <person name="Kohn T."/>
            <person name="Peeters S.H."/>
            <person name="Heuer A."/>
            <person name="Rast P."/>
            <person name="Oberbeckmann S."/>
            <person name="Bunk B."/>
            <person name="Jeske O."/>
            <person name="Meyerdierks A."/>
            <person name="Storesund J.E."/>
            <person name="Kallscheuer N."/>
            <person name="Luecker S."/>
            <person name="Lage O.M."/>
            <person name="Pohl T."/>
            <person name="Merkel B.J."/>
            <person name="Hornburger P."/>
            <person name="Mueller R.-W."/>
            <person name="Bruemmer F."/>
            <person name="Labrenz M."/>
            <person name="Spormann A.M."/>
            <person name="Op den Camp H."/>
            <person name="Overmann J."/>
            <person name="Amann R."/>
            <person name="Jetten M.S.M."/>
            <person name="Mascher T."/>
            <person name="Medema M.H."/>
            <person name="Devos D.P."/>
            <person name="Kaster A.-K."/>
            <person name="Ovreas L."/>
            <person name="Rohde M."/>
            <person name="Galperin M.Y."/>
            <person name="Jogler C."/>
        </authorList>
    </citation>
    <scope>NUCLEOTIDE SEQUENCE [LARGE SCALE GENOMIC DNA]</scope>
    <source>
        <strain evidence="4 5">Mal48</strain>
    </source>
</reference>
<dbReference type="InterPro" id="IPR024615">
    <property type="entry name" value="CRISPR-assoc_Cmr2_N"/>
</dbReference>
<gene>
    <name evidence="4" type="ORF">Mal48_03700</name>
</gene>
<dbReference type="InterPro" id="IPR000160">
    <property type="entry name" value="GGDEF_dom"/>
</dbReference>
<protein>
    <submittedName>
        <fullName evidence="4">CRISPR-associated protein</fullName>
    </submittedName>
</protein>
<dbReference type="Proteomes" id="UP000315724">
    <property type="component" value="Chromosome"/>
</dbReference>
<dbReference type="Gene3D" id="3.30.70.270">
    <property type="match status" value="1"/>
</dbReference>
<dbReference type="Pfam" id="PF12469">
    <property type="entry name" value="Cmr2_N"/>
    <property type="match status" value="1"/>
</dbReference>
<dbReference type="InterPro" id="IPR043128">
    <property type="entry name" value="Rev_trsase/Diguanyl_cyclase"/>
</dbReference>
<dbReference type="Gene3D" id="3.30.70.2220">
    <property type="entry name" value="CRISPR-Cas system, Cmr2 subunit, D1 domain, cysteine cluster"/>
    <property type="match status" value="1"/>
</dbReference>
<feature type="domain" description="GGDEF" evidence="3">
    <location>
        <begin position="353"/>
        <end position="493"/>
    </location>
</feature>
<dbReference type="InterPro" id="IPR013407">
    <property type="entry name" value="CRISPR-assoc_prot_Cmr2"/>
</dbReference>